<evidence type="ECO:0000256" key="7">
    <source>
        <dbReference type="ARBA" id="ARBA00023285"/>
    </source>
</evidence>
<reference evidence="12" key="1">
    <citation type="journal article" date="2018" name="Genome Announc.">
        <title>Complete Genome Sequence of the Methanococcus maripaludis Type Strain JJ (DSM 2067), a Model for Selenoprotein Synthesis in Archaea.</title>
        <authorList>
            <person name="Poehlein A."/>
            <person name="Heym D."/>
            <person name="Quitzke V."/>
            <person name="Fersch J."/>
            <person name="Daniel R."/>
            <person name="Rother M."/>
        </authorList>
    </citation>
    <scope>NUCLEOTIDE SEQUENCE [LARGE SCALE GENOMIC DNA]</scope>
    <source>
        <strain evidence="12">DSM 2067</strain>
    </source>
</reference>
<evidence type="ECO:0000313" key="10">
    <source>
        <dbReference type="EMBL" id="MBA2863329.1"/>
    </source>
</evidence>
<keyword evidence="7" id="KW-0170">Cobalt</keyword>
<evidence type="ECO:0000313" key="14">
    <source>
        <dbReference type="Proteomes" id="UP000590564"/>
    </source>
</evidence>
<evidence type="ECO:0000259" key="8">
    <source>
        <dbReference type="Pfam" id="PF07687"/>
    </source>
</evidence>
<keyword evidence="4" id="KW-0479">Metal-binding</keyword>
<dbReference type="AlphaFoldDB" id="A0A2L1CBX3"/>
<dbReference type="EMBL" id="CP026606">
    <property type="protein sequence ID" value="AVB76819.1"/>
    <property type="molecule type" value="Genomic_DNA"/>
</dbReference>
<dbReference type="Proteomes" id="UP000239462">
    <property type="component" value="Chromosome"/>
</dbReference>
<proteinExistence type="inferred from homology"/>
<keyword evidence="6" id="KW-0862">Zinc</keyword>
<dbReference type="Gene3D" id="3.40.630.10">
    <property type="entry name" value="Zn peptidases"/>
    <property type="match status" value="2"/>
</dbReference>
<keyword evidence="5 9" id="KW-0378">Hydrolase</keyword>
<accession>A0A2L1CBX3</accession>
<sequence length="415" mass="47168">MKSILDETIELSSDLISINSVNPTFGGIGEKEKSIYIKNKLKEYRYMYSIKNCEIIEYNSVDSDGIERPNIVSKYDFGKKDTLTIISHMDIVPEGDLSLWNSNPFKAEIKDGIIYGRGSEDNHKGIVSSFLLLKMIFEEKIDPKYNLNLIFVADEEDGSKYGLSYLVNNFEDELFGSKDLIIVPDFGMPEGEFIEIAEKNILWIKFKITGKQCHGSVPENGINADLIAFSFGKGLYDKLYGKYTGINPIFNPAFSTFEPTILKNNIENINTIPGYVELNFDCRIIPKYDPKEILNDIENYIEVFKNEIEKHILHFDISEKENISITYEILKLEKAEETKKDSEVVKKLGSAIKNVLNKEPILCGMGGGTVAAFLREKEYNTAVWGIGDETAHQPNEHVKIENLIKMAEVYLDILK</sequence>
<dbReference type="NCBIfam" id="NF010589">
    <property type="entry name" value="PRK13983.1"/>
    <property type="match status" value="1"/>
</dbReference>
<dbReference type="EMBL" id="JACHED010000001">
    <property type="protein sequence ID" value="MBB6496667.1"/>
    <property type="molecule type" value="Genomic_DNA"/>
</dbReference>
<evidence type="ECO:0000256" key="4">
    <source>
        <dbReference type="ARBA" id="ARBA00022723"/>
    </source>
</evidence>
<dbReference type="InterPro" id="IPR050072">
    <property type="entry name" value="Peptidase_M20A"/>
</dbReference>
<dbReference type="PANTHER" id="PTHR43808:SF32">
    <property type="entry name" value="ARGE_DAPE-RELATED DEACYLASE"/>
    <property type="match status" value="1"/>
</dbReference>
<dbReference type="InterPro" id="IPR011650">
    <property type="entry name" value="Peptidase_M20_dimer"/>
</dbReference>
<dbReference type="SUPFAM" id="SSF53187">
    <property type="entry name" value="Zn-dependent exopeptidases"/>
    <property type="match status" value="1"/>
</dbReference>
<dbReference type="GeneID" id="36102527"/>
<name>A0A2L1CBX3_METMI</name>
<gene>
    <name evidence="9" type="primary">dapE</name>
    <name evidence="10" type="ORF">HNP94_000329</name>
    <name evidence="11" type="ORF">HNP96_000688</name>
    <name evidence="9" type="ORF">MMJJ_14410</name>
</gene>
<evidence type="ECO:0000256" key="2">
    <source>
        <dbReference type="ARBA" id="ARBA00001947"/>
    </source>
</evidence>
<reference evidence="9" key="2">
    <citation type="submission" date="2018-02" db="EMBL/GenBank/DDBJ databases">
        <title>Complete genome sequence of the Methanococcus maripaludis type strain JJ (DSM 2067), a model for selenoprotein synthesis in Archaea.</title>
        <authorList>
            <person name="Poehlein A."/>
            <person name="Heym D."/>
            <person name="Quitzke V."/>
            <person name="Fersch J."/>
            <person name="Daniel R."/>
            <person name="Rother M."/>
        </authorList>
    </citation>
    <scope>NUCLEOTIDE SEQUENCE [LARGE SCALE GENOMIC DNA]</scope>
    <source>
        <strain evidence="9">DSM 2067</strain>
    </source>
</reference>
<comment type="cofactor">
    <cofactor evidence="2">
        <name>Zn(2+)</name>
        <dbReference type="ChEBI" id="CHEBI:29105"/>
    </cofactor>
</comment>
<dbReference type="RefSeq" id="WP_104838235.1">
    <property type="nucleotide sequence ID" value="NZ_CP026606.1"/>
</dbReference>
<evidence type="ECO:0000313" key="11">
    <source>
        <dbReference type="EMBL" id="MBB6496667.1"/>
    </source>
</evidence>
<dbReference type="Pfam" id="PF07687">
    <property type="entry name" value="M20_dimer"/>
    <property type="match status" value="1"/>
</dbReference>
<reference evidence="10 13" key="3">
    <citation type="submission" date="2020-07" db="EMBL/GenBank/DDBJ databases">
        <title>Genomic Encyclopedia of Type Strains, Phase IV (KMG-V): Genome sequencing to study the core and pangenomes of soil and plant-associated prokaryotes.</title>
        <authorList>
            <person name="Whitman W."/>
        </authorList>
    </citation>
    <scope>NUCLEOTIDE SEQUENCE [LARGE SCALE GENOMIC DNA]</scope>
    <source>
        <strain evidence="10 13">C13</strain>
        <strain evidence="11 14">D1</strain>
    </source>
</reference>
<evidence type="ECO:0000256" key="6">
    <source>
        <dbReference type="ARBA" id="ARBA00022833"/>
    </source>
</evidence>
<dbReference type="SUPFAM" id="SSF55031">
    <property type="entry name" value="Bacterial exopeptidase dimerisation domain"/>
    <property type="match status" value="1"/>
</dbReference>
<evidence type="ECO:0000313" key="12">
    <source>
        <dbReference type="Proteomes" id="UP000239462"/>
    </source>
</evidence>
<dbReference type="Pfam" id="PF01546">
    <property type="entry name" value="Peptidase_M20"/>
    <property type="match status" value="1"/>
</dbReference>
<dbReference type="GO" id="GO:0009014">
    <property type="term" value="F:succinyl-diaminopimelate desuccinylase activity"/>
    <property type="evidence" value="ECO:0007669"/>
    <property type="project" value="UniProtKB-EC"/>
</dbReference>
<organism evidence="9 12">
    <name type="scientific">Methanococcus maripaludis</name>
    <name type="common">Methanococcus deltae</name>
    <dbReference type="NCBI Taxonomy" id="39152"/>
    <lineage>
        <taxon>Archaea</taxon>
        <taxon>Methanobacteriati</taxon>
        <taxon>Methanobacteriota</taxon>
        <taxon>Methanomada group</taxon>
        <taxon>Methanococci</taxon>
        <taxon>Methanococcales</taxon>
        <taxon>Methanococcaceae</taxon>
        <taxon>Methanococcus</taxon>
    </lineage>
</organism>
<dbReference type="Proteomes" id="UP000567099">
    <property type="component" value="Unassembled WGS sequence"/>
</dbReference>
<dbReference type="EC" id="3.5.1.18" evidence="9 10"/>
<dbReference type="EMBL" id="JACDUO010000001">
    <property type="protein sequence ID" value="MBA2863329.1"/>
    <property type="molecule type" value="Genomic_DNA"/>
</dbReference>
<dbReference type="InterPro" id="IPR010182">
    <property type="entry name" value="ArgE/DapE"/>
</dbReference>
<dbReference type="InterPro" id="IPR036264">
    <property type="entry name" value="Bact_exopeptidase_dim_dom"/>
</dbReference>
<evidence type="ECO:0000256" key="3">
    <source>
        <dbReference type="ARBA" id="ARBA00006247"/>
    </source>
</evidence>
<evidence type="ECO:0000313" key="9">
    <source>
        <dbReference type="EMBL" id="AVB76819.1"/>
    </source>
</evidence>
<evidence type="ECO:0000256" key="5">
    <source>
        <dbReference type="ARBA" id="ARBA00022801"/>
    </source>
</evidence>
<feature type="domain" description="Peptidase M20 dimerisation" evidence="8">
    <location>
        <begin position="196"/>
        <end position="303"/>
    </location>
</feature>
<comment type="similarity">
    <text evidence="3">Belongs to the peptidase M20A family.</text>
</comment>
<evidence type="ECO:0000313" key="13">
    <source>
        <dbReference type="Proteomes" id="UP000567099"/>
    </source>
</evidence>
<evidence type="ECO:0000256" key="1">
    <source>
        <dbReference type="ARBA" id="ARBA00001941"/>
    </source>
</evidence>
<dbReference type="Proteomes" id="UP000590564">
    <property type="component" value="Unassembled WGS sequence"/>
</dbReference>
<dbReference type="InterPro" id="IPR002933">
    <property type="entry name" value="Peptidase_M20"/>
</dbReference>
<dbReference type="GO" id="GO:0046872">
    <property type="term" value="F:metal ion binding"/>
    <property type="evidence" value="ECO:0007669"/>
    <property type="project" value="UniProtKB-KW"/>
</dbReference>
<protein>
    <submittedName>
        <fullName evidence="9 10">Succinyl-diaminopimelate desuccinylase</fullName>
        <ecNumber evidence="9 10">3.5.1.18</ecNumber>
    </submittedName>
</protein>
<dbReference type="Gene3D" id="3.30.70.360">
    <property type="match status" value="1"/>
</dbReference>
<comment type="cofactor">
    <cofactor evidence="1">
        <name>Co(2+)</name>
        <dbReference type="ChEBI" id="CHEBI:48828"/>
    </cofactor>
</comment>
<dbReference type="NCBIfam" id="TIGR01910">
    <property type="entry name" value="DapE-ArgE"/>
    <property type="match status" value="1"/>
</dbReference>
<dbReference type="KEGG" id="mmad:MMJJ_14410"/>
<dbReference type="PANTHER" id="PTHR43808">
    <property type="entry name" value="ACETYLORNITHINE DEACETYLASE"/>
    <property type="match status" value="1"/>
</dbReference>